<evidence type="ECO:0000256" key="3">
    <source>
        <dbReference type="ARBA" id="ARBA00022692"/>
    </source>
</evidence>
<dbReference type="AlphaFoldDB" id="A0A841SUB9"/>
<keyword evidence="3 6" id="KW-0812">Transmembrane</keyword>
<dbReference type="InterPro" id="IPR011701">
    <property type="entry name" value="MFS"/>
</dbReference>
<dbReference type="InterPro" id="IPR050327">
    <property type="entry name" value="Proton-linked_MCT"/>
</dbReference>
<feature type="transmembrane region" description="Helical" evidence="6">
    <location>
        <begin position="242"/>
        <end position="265"/>
    </location>
</feature>
<dbReference type="Pfam" id="PF07690">
    <property type="entry name" value="MFS_1"/>
    <property type="match status" value="1"/>
</dbReference>
<evidence type="ECO:0000313" key="9">
    <source>
        <dbReference type="Proteomes" id="UP000535838"/>
    </source>
</evidence>
<dbReference type="InterPro" id="IPR036259">
    <property type="entry name" value="MFS_trans_sf"/>
</dbReference>
<protein>
    <submittedName>
        <fullName evidence="8">MFS transporter</fullName>
    </submittedName>
</protein>
<evidence type="ECO:0000256" key="2">
    <source>
        <dbReference type="ARBA" id="ARBA00022448"/>
    </source>
</evidence>
<dbReference type="SUPFAM" id="SSF103473">
    <property type="entry name" value="MFS general substrate transporter"/>
    <property type="match status" value="1"/>
</dbReference>
<dbReference type="InterPro" id="IPR020846">
    <property type="entry name" value="MFS_dom"/>
</dbReference>
<evidence type="ECO:0000256" key="6">
    <source>
        <dbReference type="SAM" id="Phobius"/>
    </source>
</evidence>
<sequence length="427" mass="45781">MNSLPQAGASAPKQTRFHYGWIVVAVTFVTLLVSAGVRSMPSIFMLSFEKEFGWSRGGISSVVSIGIFLYGLVGPFSASFLERFGVRRVMLFSISLLAAGLAVTSLMNALWQFEILWGLVTGIATGFMANVLGVTVSNKWFAKRRGLVVGILTASAATGQLLFLPLLAQITVTSGWKSAVYTAVGVLVVLLFLVALFMRNHPSDVGAAPYGADEIVQPVPFRGNLFLAPLLALRSALKSKSFWLLAGTFFFCGYSTNGLIGTHLIPACGDFGIAEVTAAGLLALMGVFDLVGTTLSGWLSDRFDSRKLLMWYYGLRGLSLLFLPYALNSGPMNLFIFSVFYGLDWIATVPPTVKLATQEFGKERSGMIFGWVVVAHQLGASTAAYGAGAIRDWLGSYSAAFVSAGFVCLFAAVISTRIGKRNAVSAR</sequence>
<dbReference type="GO" id="GO:0022857">
    <property type="term" value="F:transmembrane transporter activity"/>
    <property type="evidence" value="ECO:0007669"/>
    <property type="project" value="InterPro"/>
</dbReference>
<feature type="transmembrane region" description="Helical" evidence="6">
    <location>
        <begin position="57"/>
        <end position="77"/>
    </location>
</feature>
<name>A0A841SUB9_9BACL</name>
<dbReference type="EMBL" id="JACJVQ010000003">
    <property type="protein sequence ID" value="MBB6633227.1"/>
    <property type="molecule type" value="Genomic_DNA"/>
</dbReference>
<dbReference type="Proteomes" id="UP000535838">
    <property type="component" value="Unassembled WGS sequence"/>
</dbReference>
<evidence type="ECO:0000313" key="8">
    <source>
        <dbReference type="EMBL" id="MBB6633227.1"/>
    </source>
</evidence>
<keyword evidence="2" id="KW-0813">Transport</keyword>
<feature type="domain" description="Major facilitator superfamily (MFS) profile" evidence="7">
    <location>
        <begin position="22"/>
        <end position="423"/>
    </location>
</feature>
<comment type="subcellular location">
    <subcellularLocation>
        <location evidence="1">Cell membrane</location>
        <topology evidence="1">Multi-pass membrane protein</topology>
    </subcellularLocation>
</comment>
<proteinExistence type="predicted"/>
<dbReference type="PANTHER" id="PTHR11360">
    <property type="entry name" value="MONOCARBOXYLATE TRANSPORTER"/>
    <property type="match status" value="1"/>
</dbReference>
<dbReference type="PANTHER" id="PTHR11360:SF290">
    <property type="entry name" value="MONOCARBOXYLATE MFS PERMEASE"/>
    <property type="match status" value="1"/>
</dbReference>
<dbReference type="RefSeq" id="WP_185118451.1">
    <property type="nucleotide sequence ID" value="NZ_JACJVQ010000003.1"/>
</dbReference>
<dbReference type="GO" id="GO:0005886">
    <property type="term" value="C:plasma membrane"/>
    <property type="evidence" value="ECO:0007669"/>
    <property type="project" value="UniProtKB-SubCell"/>
</dbReference>
<gene>
    <name evidence="8" type="ORF">H7B67_03740</name>
</gene>
<feature type="transmembrane region" description="Helical" evidence="6">
    <location>
        <begin position="179"/>
        <end position="198"/>
    </location>
</feature>
<accession>A0A841SUB9</accession>
<feature type="transmembrane region" description="Helical" evidence="6">
    <location>
        <begin position="394"/>
        <end position="414"/>
    </location>
</feature>
<feature type="transmembrane region" description="Helical" evidence="6">
    <location>
        <begin position="277"/>
        <end position="299"/>
    </location>
</feature>
<keyword evidence="4 6" id="KW-1133">Transmembrane helix</keyword>
<keyword evidence="9" id="KW-1185">Reference proteome</keyword>
<evidence type="ECO:0000256" key="4">
    <source>
        <dbReference type="ARBA" id="ARBA00022989"/>
    </source>
</evidence>
<feature type="transmembrane region" description="Helical" evidence="6">
    <location>
        <begin position="147"/>
        <end position="167"/>
    </location>
</feature>
<keyword evidence="5 6" id="KW-0472">Membrane</keyword>
<evidence type="ECO:0000259" key="7">
    <source>
        <dbReference type="PROSITE" id="PS50850"/>
    </source>
</evidence>
<dbReference type="PROSITE" id="PS50850">
    <property type="entry name" value="MFS"/>
    <property type="match status" value="1"/>
</dbReference>
<feature type="transmembrane region" description="Helical" evidence="6">
    <location>
        <begin position="89"/>
        <end position="109"/>
    </location>
</feature>
<evidence type="ECO:0000256" key="5">
    <source>
        <dbReference type="ARBA" id="ARBA00023136"/>
    </source>
</evidence>
<dbReference type="Gene3D" id="1.20.1250.20">
    <property type="entry name" value="MFS general substrate transporter like domains"/>
    <property type="match status" value="2"/>
</dbReference>
<feature type="transmembrane region" description="Helical" evidence="6">
    <location>
        <begin position="115"/>
        <end position="135"/>
    </location>
</feature>
<dbReference type="CDD" id="cd17355">
    <property type="entry name" value="MFS_YcxA_like"/>
    <property type="match status" value="1"/>
</dbReference>
<reference evidence="8 9" key="1">
    <citation type="submission" date="2020-08" db="EMBL/GenBank/DDBJ databases">
        <title>Cohnella phylogeny.</title>
        <authorList>
            <person name="Dunlap C."/>
        </authorList>
    </citation>
    <scope>NUCLEOTIDE SEQUENCE [LARGE SCALE GENOMIC DNA]</scope>
    <source>
        <strain evidence="8 9">DSM 25241</strain>
    </source>
</reference>
<organism evidence="8 9">
    <name type="scientific">Cohnella thailandensis</name>
    <dbReference type="NCBI Taxonomy" id="557557"/>
    <lineage>
        <taxon>Bacteria</taxon>
        <taxon>Bacillati</taxon>
        <taxon>Bacillota</taxon>
        <taxon>Bacilli</taxon>
        <taxon>Bacillales</taxon>
        <taxon>Paenibacillaceae</taxon>
        <taxon>Cohnella</taxon>
    </lineage>
</organism>
<evidence type="ECO:0000256" key="1">
    <source>
        <dbReference type="ARBA" id="ARBA00004651"/>
    </source>
</evidence>
<comment type="caution">
    <text evidence="8">The sequence shown here is derived from an EMBL/GenBank/DDBJ whole genome shotgun (WGS) entry which is preliminary data.</text>
</comment>
<feature type="transmembrane region" description="Helical" evidence="6">
    <location>
        <begin position="19"/>
        <end position="37"/>
    </location>
</feature>